<comment type="caution">
    <text evidence="10">The sequence shown here is derived from an EMBL/GenBank/DDBJ whole genome shotgun (WGS) entry which is preliminary data.</text>
</comment>
<organism evidence="10 11">
    <name type="scientific">Natranaerovirga pectinivora</name>
    <dbReference type="NCBI Taxonomy" id="682400"/>
    <lineage>
        <taxon>Bacteria</taxon>
        <taxon>Bacillati</taxon>
        <taxon>Bacillota</taxon>
        <taxon>Clostridia</taxon>
        <taxon>Lachnospirales</taxon>
        <taxon>Natranaerovirgaceae</taxon>
        <taxon>Natranaerovirga</taxon>
    </lineage>
</organism>
<gene>
    <name evidence="10" type="ORF">EDC18_102449</name>
</gene>
<dbReference type="PROSITE" id="PS01307">
    <property type="entry name" value="MOTA"/>
    <property type="match status" value="1"/>
</dbReference>
<evidence type="ECO:0000256" key="4">
    <source>
        <dbReference type="ARBA" id="ARBA00022475"/>
    </source>
</evidence>
<dbReference type="Pfam" id="PF01618">
    <property type="entry name" value="MotA_ExbB"/>
    <property type="match status" value="1"/>
</dbReference>
<comment type="subcellular location">
    <subcellularLocation>
        <location evidence="1">Cell membrane</location>
        <topology evidence="1">Multi-pass membrane protein</topology>
    </subcellularLocation>
</comment>
<keyword evidence="3" id="KW-0813">Transport</keyword>
<feature type="domain" description="MotA/TolQ/ExbB proton channel" evidence="9">
    <location>
        <begin position="99"/>
        <end position="216"/>
    </location>
</feature>
<evidence type="ECO:0000313" key="10">
    <source>
        <dbReference type="EMBL" id="TCT16430.1"/>
    </source>
</evidence>
<keyword evidence="5 8" id="KW-0812">Transmembrane</keyword>
<evidence type="ECO:0000256" key="2">
    <source>
        <dbReference type="ARBA" id="ARBA00008038"/>
    </source>
</evidence>
<reference evidence="10 11" key="1">
    <citation type="submission" date="2019-03" db="EMBL/GenBank/DDBJ databases">
        <title>Genomic Encyclopedia of Type Strains, Phase IV (KMG-IV): sequencing the most valuable type-strain genomes for metagenomic binning, comparative biology and taxonomic classification.</title>
        <authorList>
            <person name="Goeker M."/>
        </authorList>
    </citation>
    <scope>NUCLEOTIDE SEQUENCE [LARGE SCALE GENOMIC DNA]</scope>
    <source>
        <strain evidence="10 11">DSM 24629</strain>
    </source>
</reference>
<dbReference type="RefSeq" id="WP_132250823.1">
    <property type="nucleotide sequence ID" value="NZ_SMAL01000002.1"/>
</dbReference>
<keyword evidence="11" id="KW-1185">Reference proteome</keyword>
<dbReference type="InterPro" id="IPR047055">
    <property type="entry name" value="MotA-like"/>
</dbReference>
<dbReference type="OrthoDB" id="9806929at2"/>
<evidence type="ECO:0000256" key="5">
    <source>
        <dbReference type="ARBA" id="ARBA00022692"/>
    </source>
</evidence>
<keyword evidence="6 8" id="KW-1133">Transmembrane helix</keyword>
<dbReference type="NCBIfam" id="NF006583">
    <property type="entry name" value="PRK09109.1"/>
    <property type="match status" value="1"/>
</dbReference>
<dbReference type="GO" id="GO:0006935">
    <property type="term" value="P:chemotaxis"/>
    <property type="evidence" value="ECO:0007669"/>
    <property type="project" value="InterPro"/>
</dbReference>
<evidence type="ECO:0000259" key="9">
    <source>
        <dbReference type="Pfam" id="PF01618"/>
    </source>
</evidence>
<evidence type="ECO:0000256" key="6">
    <source>
        <dbReference type="ARBA" id="ARBA00022989"/>
    </source>
</evidence>
<dbReference type="PANTHER" id="PTHR30433:SF2">
    <property type="entry name" value="MOTILITY PROTEIN A"/>
    <property type="match status" value="1"/>
</dbReference>
<comment type="similarity">
    <text evidence="2">Belongs to the MotA family.</text>
</comment>
<evidence type="ECO:0000256" key="3">
    <source>
        <dbReference type="ARBA" id="ARBA00022448"/>
    </source>
</evidence>
<dbReference type="Proteomes" id="UP000294902">
    <property type="component" value="Unassembled WGS sequence"/>
</dbReference>
<sequence length="267" mass="29164">MDIASIIGLIAGVFFVLASILLEGDIWSFANAPSVMITIGGTFSAVLISYPLKKFLNSFKAIVHIFKDTDLNEGTVIKRIIDLSNVARKEGLLALEEASEEINDDFLKKGVLLIVDGTDPELVRNILETEMAFIENRHKDVQGFWENIGAYGPAWGMIGTLIGLINMLKSLDDPSTIGPSMSVALLTTLYGSLLANFIAIPISNKLKVRSAEEVLLKEVMIEGLLSIQAGENPRVIEEKLKAFLSPTLRNDLSKNDGEEEEDKEGVA</sequence>
<dbReference type="AlphaFoldDB" id="A0A4R3MPC2"/>
<accession>A0A4R3MPC2</accession>
<dbReference type="GO" id="GO:0005886">
    <property type="term" value="C:plasma membrane"/>
    <property type="evidence" value="ECO:0007669"/>
    <property type="project" value="UniProtKB-SubCell"/>
</dbReference>
<feature type="transmembrane region" description="Helical" evidence="8">
    <location>
        <begin position="148"/>
        <end position="168"/>
    </location>
</feature>
<name>A0A4R3MPC2_9FIRM</name>
<protein>
    <submittedName>
        <fullName evidence="10">Chemotaxis protein MotA</fullName>
    </submittedName>
</protein>
<keyword evidence="7 8" id="KW-0472">Membrane</keyword>
<dbReference type="PANTHER" id="PTHR30433">
    <property type="entry name" value="CHEMOTAXIS PROTEIN MOTA"/>
    <property type="match status" value="1"/>
</dbReference>
<evidence type="ECO:0000313" key="11">
    <source>
        <dbReference type="Proteomes" id="UP000294902"/>
    </source>
</evidence>
<keyword evidence="4" id="KW-1003">Cell membrane</keyword>
<dbReference type="EMBL" id="SMAL01000002">
    <property type="protein sequence ID" value="TCT16430.1"/>
    <property type="molecule type" value="Genomic_DNA"/>
</dbReference>
<evidence type="ECO:0000256" key="8">
    <source>
        <dbReference type="SAM" id="Phobius"/>
    </source>
</evidence>
<dbReference type="GO" id="GO:0071978">
    <property type="term" value="P:bacterial-type flagellum-dependent swarming motility"/>
    <property type="evidence" value="ECO:0007669"/>
    <property type="project" value="InterPro"/>
</dbReference>
<evidence type="ECO:0000256" key="7">
    <source>
        <dbReference type="ARBA" id="ARBA00023136"/>
    </source>
</evidence>
<evidence type="ECO:0000256" key="1">
    <source>
        <dbReference type="ARBA" id="ARBA00004651"/>
    </source>
</evidence>
<proteinExistence type="inferred from homology"/>
<feature type="transmembrane region" description="Helical" evidence="8">
    <location>
        <begin position="34"/>
        <end position="52"/>
    </location>
</feature>
<feature type="transmembrane region" description="Helical" evidence="8">
    <location>
        <begin position="180"/>
        <end position="200"/>
    </location>
</feature>
<dbReference type="InterPro" id="IPR002898">
    <property type="entry name" value="MotA_ExbB_proton_chnl"/>
</dbReference>
<dbReference type="InterPro" id="IPR000540">
    <property type="entry name" value="Flag_MotA_CS"/>
</dbReference>